<organism evidence="3 4">
    <name type="scientific">Trypanosoma equiperdum</name>
    <dbReference type="NCBI Taxonomy" id="5694"/>
    <lineage>
        <taxon>Eukaryota</taxon>
        <taxon>Discoba</taxon>
        <taxon>Euglenozoa</taxon>
        <taxon>Kinetoplastea</taxon>
        <taxon>Metakinetoplastina</taxon>
        <taxon>Trypanosomatida</taxon>
        <taxon>Trypanosomatidae</taxon>
        <taxon>Trypanosoma</taxon>
    </lineage>
</organism>
<dbReference type="SMART" id="SM00355">
    <property type="entry name" value="ZnF_C2H2"/>
    <property type="match status" value="2"/>
</dbReference>
<feature type="compositionally biased region" description="Basic and acidic residues" evidence="1">
    <location>
        <begin position="104"/>
        <end position="121"/>
    </location>
</feature>
<dbReference type="AlphaFoldDB" id="A0A1G4IHH3"/>
<dbReference type="GeneID" id="92377228"/>
<dbReference type="Proteomes" id="UP000195570">
    <property type="component" value="Unassembled WGS sequence"/>
</dbReference>
<gene>
    <name evidence="3" type="ORF">TEOVI_000328800</name>
</gene>
<sequence>MTIQAVSPIISLQDAEKGTSQTREGIKPARERRAPRVEAENQRQDGPGEGEARSPKLGGNDGQRKNDPKDASPTRTERKGVATRRGEASKGAESKTRVGKTNAPKKDESKKGAARKEEAKMDKPVDFEAEVRRLKAEVERAHETLHQSILRTEVEEARQLREELQKKLKQTSPVIVEAPDAAGRLLCCPVCRKGFTASGLLYDHFAAEHPDSLFVCVPNPVLFRCPVCREQFPATDAFEGHLLKRHKIKPTAAVGSVERNADKSYRDDLEYGEGAGGKNAGCSIM</sequence>
<name>A0A1G4IHH3_TRYEQ</name>
<evidence type="ECO:0000313" key="4">
    <source>
        <dbReference type="Proteomes" id="UP000195570"/>
    </source>
</evidence>
<feature type="domain" description="C2H2-type" evidence="2">
    <location>
        <begin position="225"/>
        <end position="246"/>
    </location>
</feature>
<protein>
    <submittedName>
        <fullName evidence="3">C2H2-type zinc finger containing protein, putative</fullName>
    </submittedName>
</protein>
<dbReference type="PROSITE" id="PS00028">
    <property type="entry name" value="ZINC_FINGER_C2H2_1"/>
    <property type="match status" value="2"/>
</dbReference>
<dbReference type="Gene3D" id="3.30.160.60">
    <property type="entry name" value="Classic Zinc Finger"/>
    <property type="match status" value="1"/>
</dbReference>
<feature type="region of interest" description="Disordered" evidence="1">
    <location>
        <begin position="1"/>
        <end position="121"/>
    </location>
</feature>
<evidence type="ECO:0000256" key="1">
    <source>
        <dbReference type="SAM" id="MobiDB-lite"/>
    </source>
</evidence>
<dbReference type="VEuPathDB" id="TriTrypDB:TEOVI_000328800"/>
<dbReference type="InterPro" id="IPR013087">
    <property type="entry name" value="Znf_C2H2_type"/>
</dbReference>
<comment type="caution">
    <text evidence="3">The sequence shown here is derived from an EMBL/GenBank/DDBJ whole genome shotgun (WGS) entry which is preliminary data.</text>
</comment>
<keyword evidence="4" id="KW-1185">Reference proteome</keyword>
<reference evidence="3" key="1">
    <citation type="submission" date="2016-09" db="EMBL/GenBank/DDBJ databases">
        <authorList>
            <person name="Hebert L."/>
            <person name="Moumen B."/>
        </authorList>
    </citation>
    <scope>NUCLEOTIDE SEQUENCE [LARGE SCALE GENOMIC DNA]</scope>
    <source>
        <strain evidence="3">OVI</strain>
    </source>
</reference>
<evidence type="ECO:0000259" key="2">
    <source>
        <dbReference type="PROSITE" id="PS00028"/>
    </source>
</evidence>
<evidence type="ECO:0000313" key="3">
    <source>
        <dbReference type="EMBL" id="SCU71707.1"/>
    </source>
</evidence>
<feature type="compositionally biased region" description="Basic and acidic residues" evidence="1">
    <location>
        <begin position="24"/>
        <end position="43"/>
    </location>
</feature>
<accession>A0A1G4IHH3</accession>
<feature type="compositionally biased region" description="Basic and acidic residues" evidence="1">
    <location>
        <begin position="62"/>
        <end position="96"/>
    </location>
</feature>
<proteinExistence type="predicted"/>
<feature type="domain" description="C2H2-type" evidence="2">
    <location>
        <begin position="187"/>
        <end position="209"/>
    </location>
</feature>
<dbReference type="EMBL" id="CZPT02001699">
    <property type="protein sequence ID" value="SCU71707.1"/>
    <property type="molecule type" value="Genomic_DNA"/>
</dbReference>
<dbReference type="RefSeq" id="XP_067082319.1">
    <property type="nucleotide sequence ID" value="XM_067226218.1"/>
</dbReference>